<dbReference type="AlphaFoldDB" id="A0AAE1A8P6"/>
<dbReference type="EMBL" id="JAWDGP010002415">
    <property type="protein sequence ID" value="KAK3783383.1"/>
    <property type="molecule type" value="Genomic_DNA"/>
</dbReference>
<name>A0AAE1A8P6_9GAST</name>
<comment type="caution">
    <text evidence="1">The sequence shown here is derived from an EMBL/GenBank/DDBJ whole genome shotgun (WGS) entry which is preliminary data.</text>
</comment>
<dbReference type="Proteomes" id="UP001283361">
    <property type="component" value="Unassembled WGS sequence"/>
</dbReference>
<reference evidence="1" key="1">
    <citation type="journal article" date="2023" name="G3 (Bethesda)">
        <title>A reference genome for the long-term kleptoplast-retaining sea slug Elysia crispata morphotype clarki.</title>
        <authorList>
            <person name="Eastman K.E."/>
            <person name="Pendleton A.L."/>
            <person name="Shaikh M.A."/>
            <person name="Suttiyut T."/>
            <person name="Ogas R."/>
            <person name="Tomko P."/>
            <person name="Gavelis G."/>
            <person name="Widhalm J.R."/>
            <person name="Wisecaver J.H."/>
        </authorList>
    </citation>
    <scope>NUCLEOTIDE SEQUENCE</scope>
    <source>
        <strain evidence="1">ECLA1</strain>
    </source>
</reference>
<evidence type="ECO:0000313" key="1">
    <source>
        <dbReference type="EMBL" id="KAK3783383.1"/>
    </source>
</evidence>
<gene>
    <name evidence="1" type="ORF">RRG08_047089</name>
</gene>
<keyword evidence="2" id="KW-1185">Reference proteome</keyword>
<proteinExistence type="predicted"/>
<protein>
    <submittedName>
        <fullName evidence="1">Uncharacterized protein</fullName>
    </submittedName>
</protein>
<evidence type="ECO:0000313" key="2">
    <source>
        <dbReference type="Proteomes" id="UP001283361"/>
    </source>
</evidence>
<sequence length="83" mass="9430">MVVIPISPATSGAKPPKLAIYKQRRDSNPHYDRYMSAKSPDYRPVLTLPPQPGCLTAAEVSREIMCQGQDISTDVVYYHYWCR</sequence>
<organism evidence="1 2">
    <name type="scientific">Elysia crispata</name>
    <name type="common">lettuce slug</name>
    <dbReference type="NCBI Taxonomy" id="231223"/>
    <lineage>
        <taxon>Eukaryota</taxon>
        <taxon>Metazoa</taxon>
        <taxon>Spiralia</taxon>
        <taxon>Lophotrochozoa</taxon>
        <taxon>Mollusca</taxon>
        <taxon>Gastropoda</taxon>
        <taxon>Heterobranchia</taxon>
        <taxon>Euthyneura</taxon>
        <taxon>Panpulmonata</taxon>
        <taxon>Sacoglossa</taxon>
        <taxon>Placobranchoidea</taxon>
        <taxon>Plakobranchidae</taxon>
        <taxon>Elysia</taxon>
    </lineage>
</organism>
<accession>A0AAE1A8P6</accession>